<feature type="transmembrane region" description="Helical" evidence="13">
    <location>
        <begin position="403"/>
        <end position="422"/>
    </location>
</feature>
<evidence type="ECO:0000256" key="5">
    <source>
        <dbReference type="ARBA" id="ARBA00022676"/>
    </source>
</evidence>
<keyword evidence="7 13" id="KW-0812">Transmembrane</keyword>
<protein>
    <recommendedName>
        <fullName evidence="11">Polyprenol-phosphate-mannose--protein mannosyltransferase</fullName>
    </recommendedName>
    <alternativeName>
        <fullName evidence="12">Protein O-mannosyltransferase</fullName>
    </alternativeName>
</protein>
<evidence type="ECO:0000256" key="2">
    <source>
        <dbReference type="ARBA" id="ARBA00004922"/>
    </source>
</evidence>
<evidence type="ECO:0000256" key="9">
    <source>
        <dbReference type="ARBA" id="ARBA00023136"/>
    </source>
</evidence>
<reference evidence="16" key="2">
    <citation type="submission" date="2021-04" db="EMBL/GenBank/DDBJ databases">
        <authorList>
            <person name="Gilroy R."/>
        </authorList>
    </citation>
    <scope>NUCLEOTIDE SEQUENCE</scope>
    <source>
        <strain evidence="16">ChiBcolR8-3208</strain>
    </source>
</reference>
<feature type="transmembrane region" description="Helical" evidence="13">
    <location>
        <begin position="6"/>
        <end position="21"/>
    </location>
</feature>
<accession>A0A9D2LYE9</accession>
<dbReference type="EMBL" id="DWXZ01000089">
    <property type="protein sequence ID" value="HJB37304.1"/>
    <property type="molecule type" value="Genomic_DNA"/>
</dbReference>
<feature type="transmembrane region" description="Helical" evidence="13">
    <location>
        <begin position="939"/>
        <end position="961"/>
    </location>
</feature>
<comment type="similarity">
    <text evidence="3">Belongs to the glycosyltransferase 39 family.</text>
</comment>
<comment type="similarity">
    <text evidence="10">Belongs to the glycosyltransferase 87 family.</text>
</comment>
<organism evidence="16 17">
    <name type="scientific">Candidatus Acutalibacter ornithocaccae</name>
    <dbReference type="NCBI Taxonomy" id="2838416"/>
    <lineage>
        <taxon>Bacteria</taxon>
        <taxon>Bacillati</taxon>
        <taxon>Bacillota</taxon>
        <taxon>Clostridia</taxon>
        <taxon>Eubacteriales</taxon>
        <taxon>Acutalibacteraceae</taxon>
        <taxon>Acutalibacter</taxon>
    </lineage>
</organism>
<feature type="transmembrane region" description="Helical" evidence="13">
    <location>
        <begin position="740"/>
        <end position="757"/>
    </location>
</feature>
<feature type="transmembrane region" description="Helical" evidence="13">
    <location>
        <begin position="194"/>
        <end position="218"/>
    </location>
</feature>
<keyword evidence="5 16" id="KW-0328">Glycosyltransferase</keyword>
<name>A0A9D2LYE9_9FIRM</name>
<feature type="transmembrane region" description="Helical" evidence="13">
    <location>
        <begin position="763"/>
        <end position="781"/>
    </location>
</feature>
<feature type="transmembrane region" description="Helical" evidence="13">
    <location>
        <begin position="801"/>
        <end position="823"/>
    </location>
</feature>
<feature type="transmembrane region" description="Helical" evidence="13">
    <location>
        <begin position="146"/>
        <end position="164"/>
    </location>
</feature>
<dbReference type="Proteomes" id="UP000824214">
    <property type="component" value="Unassembled WGS sequence"/>
</dbReference>
<sequence>MGAGALAAGVFGGAVFLLAGRKFSRESCQRGRFALWASLLFLGAFVFRVVLGYYSQGFTTDTDTFKSWANIANTVGFQQIYHEDIFLDYPPGYLYVLVFLEKLRLLLGLPLESQGYTLLIKLPSILADLFCAGVVLHLAKDKLGERAALFLAAAYLFCPAVYLNSAQWGQADSFCAALVLCSVLLLYQERYVPAALLFGVSIACKPQMLVFAPLYLFFAIKQRRWLKLLLGIALTVGAVLLLALPFTQGFNFLWLLERYQATLDYYNYYSVNAYNFWSLMGWNWQTLPAGLAGELLDFVGPVIATLCCGAAVFGSRRKEVVFYCPALLMAVMYAFSVKMHERYLFPALLFTLLAYLTAEDRGLLRSYAALATASYANVAYVLWQFREFYGSYDPNTPLTRFFSLGQLAAVGSLLWVGFRVYLRGEVRPGAAPQPKPLVDRRPVDSAFRPRDWALLGAVTVVYACFAFWGLGDRQTALTSWTPAAGESVTLIADGEVDTLLYLPGIAPDEAHYAARVGVNVQVETSQDGVNWVSCGNLTDGSVFAWKQYALSTPGRYVRLTALDGSVTLNEAGLKYTDTPVVAAVTSQGPGAELLTDEQDVVPLETTYKNSTYFDEIYHARTAYEHILGLEPYENTHPTLGKLIISLGIRLFGMNPFGWRFMGALFGVLMLPVLYHLLKQLFGRTRLAFAGTVLFAFDFMHFTQTRIATIDTYAVFFLLLMYDAMVVFLKRDVGRDSWKRLLPPLLACGVFTGLGIAAKWTAAYGALGLAGLFFGKLAFTLWEARRRGEDVRPLARKCLQLCAWCCLFFIVIPFGIYFAAFLPITTLSHNGGKLWWAFWNYQTTMFNYHAHLEATHSFASPWYEWPFDIRPIWYFAQDNWNGYSTISSFGNPLLWWGCLPALAAAAYLWWKKRPRWAAVVLAGFGSVYLPWVLVPRLTFIYHYFTAVPFLVVALCGVFSLLYEKGPFARRLTFPGGLECQGATLLLAAFAAGCLLLFAVYFPVLSGAPTTREYADALELFDSWYFS</sequence>
<keyword evidence="4" id="KW-1003">Cell membrane</keyword>
<evidence type="ECO:0000256" key="3">
    <source>
        <dbReference type="ARBA" id="ARBA00007222"/>
    </source>
</evidence>
<feature type="transmembrane region" description="Helical" evidence="13">
    <location>
        <begin position="343"/>
        <end position="358"/>
    </location>
</feature>
<evidence type="ECO:0000256" key="10">
    <source>
        <dbReference type="ARBA" id="ARBA00024033"/>
    </source>
</evidence>
<feature type="transmembrane region" description="Helical" evidence="13">
    <location>
        <begin position="118"/>
        <end position="140"/>
    </location>
</feature>
<feature type="transmembrane region" description="Helical" evidence="13">
    <location>
        <begin position="892"/>
        <end position="909"/>
    </location>
</feature>
<dbReference type="PANTHER" id="PTHR10050">
    <property type="entry name" value="DOLICHYL-PHOSPHATE-MANNOSE--PROTEIN MANNOSYLTRANSFERASE"/>
    <property type="match status" value="1"/>
</dbReference>
<feature type="transmembrane region" description="Helical" evidence="13">
    <location>
        <begin position="656"/>
        <end position="674"/>
    </location>
</feature>
<dbReference type="GO" id="GO:0006493">
    <property type="term" value="P:protein O-linked glycosylation"/>
    <property type="evidence" value="ECO:0007669"/>
    <property type="project" value="InterPro"/>
</dbReference>
<dbReference type="InterPro" id="IPR032421">
    <property type="entry name" value="PMT_4TMC"/>
</dbReference>
<evidence type="ECO:0000256" key="1">
    <source>
        <dbReference type="ARBA" id="ARBA00004651"/>
    </source>
</evidence>
<evidence type="ECO:0000256" key="6">
    <source>
        <dbReference type="ARBA" id="ARBA00022679"/>
    </source>
</evidence>
<dbReference type="GO" id="GO:0000030">
    <property type="term" value="F:mannosyltransferase activity"/>
    <property type="evidence" value="ECO:0007669"/>
    <property type="project" value="InterPro"/>
</dbReference>
<dbReference type="AlphaFoldDB" id="A0A9D2LYE9"/>
<evidence type="ECO:0000313" key="16">
    <source>
        <dbReference type="EMBL" id="HJB37304.1"/>
    </source>
</evidence>
<comment type="subcellular location">
    <subcellularLocation>
        <location evidence="1">Cell membrane</location>
        <topology evidence="1">Multi-pass membrane protein</topology>
    </subcellularLocation>
</comment>
<evidence type="ECO:0000256" key="8">
    <source>
        <dbReference type="ARBA" id="ARBA00022989"/>
    </source>
</evidence>
<evidence type="ECO:0000313" key="17">
    <source>
        <dbReference type="Proteomes" id="UP000824214"/>
    </source>
</evidence>
<feature type="transmembrane region" description="Helical" evidence="13">
    <location>
        <begin position="33"/>
        <end position="54"/>
    </location>
</feature>
<feature type="transmembrane region" description="Helical" evidence="13">
    <location>
        <begin position="295"/>
        <end position="313"/>
    </location>
</feature>
<dbReference type="InterPro" id="IPR027005">
    <property type="entry name" value="PMT-like"/>
</dbReference>
<feature type="transmembrane region" description="Helical" evidence="13">
    <location>
        <begin position="982"/>
        <end position="1002"/>
    </location>
</feature>
<feature type="transmembrane region" description="Helical" evidence="13">
    <location>
        <begin position="320"/>
        <end position="337"/>
    </location>
</feature>
<evidence type="ECO:0000256" key="13">
    <source>
        <dbReference type="SAM" id="Phobius"/>
    </source>
</evidence>
<evidence type="ECO:0000256" key="4">
    <source>
        <dbReference type="ARBA" id="ARBA00022475"/>
    </source>
</evidence>
<feature type="transmembrane region" description="Helical" evidence="13">
    <location>
        <begin position="916"/>
        <end position="933"/>
    </location>
</feature>
<feature type="transmembrane region" description="Helical" evidence="13">
    <location>
        <begin position="709"/>
        <end position="728"/>
    </location>
</feature>
<feature type="transmembrane region" description="Helical" evidence="13">
    <location>
        <begin position="225"/>
        <end position="246"/>
    </location>
</feature>
<evidence type="ECO:0000256" key="7">
    <source>
        <dbReference type="ARBA" id="ARBA00022692"/>
    </source>
</evidence>
<dbReference type="Pfam" id="PF16192">
    <property type="entry name" value="PMT_4TMC"/>
    <property type="match status" value="1"/>
</dbReference>
<feature type="transmembrane region" description="Helical" evidence="13">
    <location>
        <begin position="365"/>
        <end position="383"/>
    </location>
</feature>
<dbReference type="Pfam" id="PF02366">
    <property type="entry name" value="PMT"/>
    <property type="match status" value="1"/>
</dbReference>
<gene>
    <name evidence="16" type="ORF">H9942_04455</name>
</gene>
<reference evidence="16" key="1">
    <citation type="journal article" date="2021" name="PeerJ">
        <title>Extensive microbial diversity within the chicken gut microbiome revealed by metagenomics and culture.</title>
        <authorList>
            <person name="Gilroy R."/>
            <person name="Ravi A."/>
            <person name="Getino M."/>
            <person name="Pursley I."/>
            <person name="Horton D.L."/>
            <person name="Alikhan N.F."/>
            <person name="Baker D."/>
            <person name="Gharbi K."/>
            <person name="Hall N."/>
            <person name="Watson M."/>
            <person name="Adriaenssens E.M."/>
            <person name="Foster-Nyarko E."/>
            <person name="Jarju S."/>
            <person name="Secka A."/>
            <person name="Antonio M."/>
            <person name="Oren A."/>
            <person name="Chaudhuri R.R."/>
            <person name="La Ragione R."/>
            <person name="Hildebrand F."/>
            <person name="Pallen M.J."/>
        </authorList>
    </citation>
    <scope>NUCLEOTIDE SEQUENCE</scope>
    <source>
        <strain evidence="16">ChiBcolR8-3208</strain>
    </source>
</reference>
<dbReference type="InterPro" id="IPR003342">
    <property type="entry name" value="ArnT-like_N"/>
</dbReference>
<dbReference type="GO" id="GO:0005886">
    <property type="term" value="C:plasma membrane"/>
    <property type="evidence" value="ECO:0007669"/>
    <property type="project" value="UniProtKB-SubCell"/>
</dbReference>
<keyword evidence="6 16" id="KW-0808">Transferase</keyword>
<proteinExistence type="inferred from homology"/>
<comment type="pathway">
    <text evidence="2">Protein modification; protein glycosylation.</text>
</comment>
<dbReference type="InterPro" id="IPR018584">
    <property type="entry name" value="GT87"/>
</dbReference>
<comment type="caution">
    <text evidence="16">The sequence shown here is derived from an EMBL/GenBank/DDBJ whole genome shotgun (WGS) entry which is preliminary data.</text>
</comment>
<evidence type="ECO:0000259" key="15">
    <source>
        <dbReference type="Pfam" id="PF16192"/>
    </source>
</evidence>
<keyword evidence="8 13" id="KW-1133">Transmembrane helix</keyword>
<evidence type="ECO:0000256" key="11">
    <source>
        <dbReference type="ARBA" id="ARBA00093617"/>
    </source>
</evidence>
<evidence type="ECO:0000256" key="12">
    <source>
        <dbReference type="ARBA" id="ARBA00093644"/>
    </source>
</evidence>
<keyword evidence="9 13" id="KW-0472">Membrane</keyword>
<feature type="domain" description="Protein O-mannosyl-transferase C-terminal four TM" evidence="15">
    <location>
        <begin position="834"/>
        <end position="1022"/>
    </location>
</feature>
<evidence type="ECO:0000259" key="14">
    <source>
        <dbReference type="Pfam" id="PF02366"/>
    </source>
</evidence>
<feature type="transmembrane region" description="Helical" evidence="13">
    <location>
        <begin position="452"/>
        <end position="470"/>
    </location>
</feature>
<feature type="transmembrane region" description="Helical" evidence="13">
    <location>
        <begin position="686"/>
        <end position="703"/>
    </location>
</feature>
<dbReference type="Pfam" id="PF09594">
    <property type="entry name" value="GT87"/>
    <property type="match status" value="1"/>
</dbReference>
<feature type="domain" description="ArnT-like N-terminal" evidence="14">
    <location>
        <begin position="653"/>
        <end position="822"/>
    </location>
</feature>